<evidence type="ECO:0000256" key="2">
    <source>
        <dbReference type="SAM" id="Phobius"/>
    </source>
</evidence>
<keyword evidence="2" id="KW-1133">Transmembrane helix</keyword>
<name>A0ABD1EG45_HYPHA</name>
<accession>A0ABD1EG45</accession>
<feature type="region of interest" description="Disordered" evidence="1">
    <location>
        <begin position="135"/>
        <end position="175"/>
    </location>
</feature>
<reference evidence="3 4" key="1">
    <citation type="submission" date="2024-05" db="EMBL/GenBank/DDBJ databases">
        <title>Genetic variation in Jamaican populations of the coffee berry borer (Hypothenemus hampei).</title>
        <authorList>
            <person name="Errbii M."/>
            <person name="Myrie A."/>
        </authorList>
    </citation>
    <scope>NUCLEOTIDE SEQUENCE [LARGE SCALE GENOMIC DNA]</scope>
    <source>
        <strain evidence="3">JA-Hopewell-2020-01-JO</strain>
        <tissue evidence="3">Whole body</tissue>
    </source>
</reference>
<evidence type="ECO:0000256" key="1">
    <source>
        <dbReference type="SAM" id="MobiDB-lite"/>
    </source>
</evidence>
<gene>
    <name evidence="3" type="ORF">ABEB36_009366</name>
</gene>
<dbReference type="Proteomes" id="UP001566132">
    <property type="component" value="Unassembled WGS sequence"/>
</dbReference>
<proteinExistence type="predicted"/>
<sequence length="175" mass="19049">MAPKHSPTVAWGVGPVCPPLFPACLIIISSCFACVVPMALVVEDLEFLNNLTVSAVDEMIELVRGLVLSHTGIPLDLLEHRFWAICGGEEVLRGVLGLQKIGLDLFTCLLELSPSILVYQGRVYLAGVDEDSDDEHWDSDYFVGDEDSTDEDSADEGALMEEDEDSAMSCSSLLR</sequence>
<dbReference type="AlphaFoldDB" id="A0ABD1EG45"/>
<comment type="caution">
    <text evidence="3">The sequence shown here is derived from an EMBL/GenBank/DDBJ whole genome shotgun (WGS) entry which is preliminary data.</text>
</comment>
<keyword evidence="4" id="KW-1185">Reference proteome</keyword>
<feature type="transmembrane region" description="Helical" evidence="2">
    <location>
        <begin position="20"/>
        <end position="42"/>
    </location>
</feature>
<evidence type="ECO:0000313" key="3">
    <source>
        <dbReference type="EMBL" id="KAL1493668.1"/>
    </source>
</evidence>
<organism evidence="3 4">
    <name type="scientific">Hypothenemus hampei</name>
    <name type="common">Coffee berry borer</name>
    <dbReference type="NCBI Taxonomy" id="57062"/>
    <lineage>
        <taxon>Eukaryota</taxon>
        <taxon>Metazoa</taxon>
        <taxon>Ecdysozoa</taxon>
        <taxon>Arthropoda</taxon>
        <taxon>Hexapoda</taxon>
        <taxon>Insecta</taxon>
        <taxon>Pterygota</taxon>
        <taxon>Neoptera</taxon>
        <taxon>Endopterygota</taxon>
        <taxon>Coleoptera</taxon>
        <taxon>Polyphaga</taxon>
        <taxon>Cucujiformia</taxon>
        <taxon>Curculionidae</taxon>
        <taxon>Scolytinae</taxon>
        <taxon>Hypothenemus</taxon>
    </lineage>
</organism>
<feature type="compositionally biased region" description="Acidic residues" evidence="1">
    <location>
        <begin position="135"/>
        <end position="166"/>
    </location>
</feature>
<dbReference type="PROSITE" id="PS51257">
    <property type="entry name" value="PROKAR_LIPOPROTEIN"/>
    <property type="match status" value="1"/>
</dbReference>
<keyword evidence="2" id="KW-0812">Transmembrane</keyword>
<evidence type="ECO:0000313" key="4">
    <source>
        <dbReference type="Proteomes" id="UP001566132"/>
    </source>
</evidence>
<dbReference type="EMBL" id="JBDJPC010000007">
    <property type="protein sequence ID" value="KAL1493668.1"/>
    <property type="molecule type" value="Genomic_DNA"/>
</dbReference>
<protein>
    <submittedName>
        <fullName evidence="3">Uncharacterized protein</fullName>
    </submittedName>
</protein>
<keyword evidence="2" id="KW-0472">Membrane</keyword>